<proteinExistence type="predicted"/>
<accession>A0A8S3SGU5</accession>
<evidence type="ECO:0000313" key="2">
    <source>
        <dbReference type="Proteomes" id="UP000683360"/>
    </source>
</evidence>
<protein>
    <submittedName>
        <fullName evidence="1">Uncharacterized protein</fullName>
    </submittedName>
</protein>
<name>A0A8S3SGU5_MYTED</name>
<sequence length="191" mass="22491">MRFCTMVISDEDVRPIWWPLLSNSLVYHIVLGRRGELGVLLVPSKKGFVPDKRGLKCDLWAARLKFHEVMLKYSMSLKLKVFHFLKAFVYRNIRQKDYESCKICGCLNHKDFRFCQFCGDRKEDTGEVSIDDQDLKSYNAKKRILYLENMLNNKTYDKKKVSLKKDLESFLICRAKNLTSATPEDIRMVFD</sequence>
<evidence type="ECO:0000313" key="1">
    <source>
        <dbReference type="EMBL" id="CAG2220184.1"/>
    </source>
</evidence>
<organism evidence="1 2">
    <name type="scientific">Mytilus edulis</name>
    <name type="common">Blue mussel</name>
    <dbReference type="NCBI Taxonomy" id="6550"/>
    <lineage>
        <taxon>Eukaryota</taxon>
        <taxon>Metazoa</taxon>
        <taxon>Spiralia</taxon>
        <taxon>Lophotrochozoa</taxon>
        <taxon>Mollusca</taxon>
        <taxon>Bivalvia</taxon>
        <taxon>Autobranchia</taxon>
        <taxon>Pteriomorphia</taxon>
        <taxon>Mytilida</taxon>
        <taxon>Mytiloidea</taxon>
        <taxon>Mytilidae</taxon>
        <taxon>Mytilinae</taxon>
        <taxon>Mytilus</taxon>
    </lineage>
</organism>
<gene>
    <name evidence="1" type="ORF">MEDL_33687</name>
</gene>
<dbReference type="Proteomes" id="UP000683360">
    <property type="component" value="Unassembled WGS sequence"/>
</dbReference>
<keyword evidence="2" id="KW-1185">Reference proteome</keyword>
<comment type="caution">
    <text evidence="1">The sequence shown here is derived from an EMBL/GenBank/DDBJ whole genome shotgun (WGS) entry which is preliminary data.</text>
</comment>
<dbReference type="EMBL" id="CAJPWZ010001651">
    <property type="protein sequence ID" value="CAG2220184.1"/>
    <property type="molecule type" value="Genomic_DNA"/>
</dbReference>
<reference evidence="1" key="1">
    <citation type="submission" date="2021-03" db="EMBL/GenBank/DDBJ databases">
        <authorList>
            <person name="Bekaert M."/>
        </authorList>
    </citation>
    <scope>NUCLEOTIDE SEQUENCE</scope>
</reference>
<dbReference type="AlphaFoldDB" id="A0A8S3SGU5"/>